<dbReference type="GO" id="GO:0008270">
    <property type="term" value="F:zinc ion binding"/>
    <property type="evidence" value="ECO:0007669"/>
    <property type="project" value="UniProtKB-KW"/>
</dbReference>
<dbReference type="InterPro" id="IPR007021">
    <property type="entry name" value="DUF659"/>
</dbReference>
<sequence>MYKNYGPAENSRVHNQPKNSIDIMLAKFFFYCNIPFKIVESIHLKNLIAALNPDYHLPGRKFLSNNLLEKVYEEVVNERKEHLENSDCVLLIDGWKNSAANSKHIVCTVHNADNNRQFFVESYDITGLSENTELLLEIVNKTINLSKELI</sequence>
<evidence type="ECO:0000256" key="5">
    <source>
        <dbReference type="ARBA" id="ARBA00023242"/>
    </source>
</evidence>
<keyword evidence="4" id="KW-0862">Zinc</keyword>
<keyword evidence="3" id="KW-0863">Zinc-finger</keyword>
<accession>A0A151IJ60</accession>
<keyword evidence="5" id="KW-0539">Nucleus</keyword>
<dbReference type="Pfam" id="PF04937">
    <property type="entry name" value="DUF659"/>
    <property type="match status" value="1"/>
</dbReference>
<evidence type="ECO:0000256" key="1">
    <source>
        <dbReference type="ARBA" id="ARBA00004123"/>
    </source>
</evidence>
<dbReference type="GO" id="GO:0005634">
    <property type="term" value="C:nucleus"/>
    <property type="evidence" value="ECO:0007669"/>
    <property type="project" value="UniProtKB-SubCell"/>
</dbReference>
<evidence type="ECO:0000259" key="6">
    <source>
        <dbReference type="Pfam" id="PF04937"/>
    </source>
</evidence>
<dbReference type="Proteomes" id="UP000078542">
    <property type="component" value="Unassembled WGS sequence"/>
</dbReference>
<dbReference type="EMBL" id="KQ977384">
    <property type="protein sequence ID" value="KYN03094.1"/>
    <property type="molecule type" value="Genomic_DNA"/>
</dbReference>
<evidence type="ECO:0000256" key="4">
    <source>
        <dbReference type="ARBA" id="ARBA00022833"/>
    </source>
</evidence>
<dbReference type="PANTHER" id="PTHR46481">
    <property type="entry name" value="ZINC FINGER BED DOMAIN-CONTAINING PROTEIN 4"/>
    <property type="match status" value="1"/>
</dbReference>
<dbReference type="AlphaFoldDB" id="A0A151IJ60"/>
<comment type="subcellular location">
    <subcellularLocation>
        <location evidence="1">Nucleus</location>
    </subcellularLocation>
</comment>
<protein>
    <recommendedName>
        <fullName evidence="6">DUF659 domain-containing protein</fullName>
    </recommendedName>
</protein>
<evidence type="ECO:0000313" key="7">
    <source>
        <dbReference type="EMBL" id="KYN03094.1"/>
    </source>
</evidence>
<name>A0A151IJ60_9HYME</name>
<evidence type="ECO:0000256" key="2">
    <source>
        <dbReference type="ARBA" id="ARBA00022723"/>
    </source>
</evidence>
<reference evidence="7 8" key="1">
    <citation type="submission" date="2016-03" db="EMBL/GenBank/DDBJ databases">
        <title>Cyphomyrmex costatus WGS genome.</title>
        <authorList>
            <person name="Nygaard S."/>
            <person name="Hu H."/>
            <person name="Boomsma J."/>
            <person name="Zhang G."/>
        </authorList>
    </citation>
    <scope>NUCLEOTIDE SEQUENCE [LARGE SCALE GENOMIC DNA]</scope>
    <source>
        <strain evidence="7">MS0001</strain>
        <tissue evidence="7">Whole body</tissue>
    </source>
</reference>
<evidence type="ECO:0000313" key="8">
    <source>
        <dbReference type="Proteomes" id="UP000078542"/>
    </source>
</evidence>
<dbReference type="InterPro" id="IPR052035">
    <property type="entry name" value="ZnF_BED_domain_contain"/>
</dbReference>
<organism evidence="7 8">
    <name type="scientific">Cyphomyrmex costatus</name>
    <dbReference type="NCBI Taxonomy" id="456900"/>
    <lineage>
        <taxon>Eukaryota</taxon>
        <taxon>Metazoa</taxon>
        <taxon>Ecdysozoa</taxon>
        <taxon>Arthropoda</taxon>
        <taxon>Hexapoda</taxon>
        <taxon>Insecta</taxon>
        <taxon>Pterygota</taxon>
        <taxon>Neoptera</taxon>
        <taxon>Endopterygota</taxon>
        <taxon>Hymenoptera</taxon>
        <taxon>Apocrita</taxon>
        <taxon>Aculeata</taxon>
        <taxon>Formicoidea</taxon>
        <taxon>Formicidae</taxon>
        <taxon>Myrmicinae</taxon>
        <taxon>Cyphomyrmex</taxon>
    </lineage>
</organism>
<gene>
    <name evidence="7" type="ORF">ALC62_06069</name>
</gene>
<keyword evidence="2" id="KW-0479">Metal-binding</keyword>
<keyword evidence="8" id="KW-1185">Reference proteome</keyword>
<dbReference type="SUPFAM" id="SSF140996">
    <property type="entry name" value="Hermes dimerisation domain"/>
    <property type="match status" value="1"/>
</dbReference>
<dbReference type="PANTHER" id="PTHR46481:SF10">
    <property type="entry name" value="ZINC FINGER BED DOMAIN-CONTAINING PROTEIN 39"/>
    <property type="match status" value="1"/>
</dbReference>
<feature type="domain" description="DUF659" evidence="6">
    <location>
        <begin position="60"/>
        <end position="143"/>
    </location>
</feature>
<proteinExistence type="predicted"/>
<evidence type="ECO:0000256" key="3">
    <source>
        <dbReference type="ARBA" id="ARBA00022771"/>
    </source>
</evidence>